<dbReference type="SUPFAM" id="SSF53067">
    <property type="entry name" value="Actin-like ATPase domain"/>
    <property type="match status" value="2"/>
</dbReference>
<feature type="binding site" evidence="8">
    <location>
        <begin position="78"/>
        <end position="79"/>
    </location>
    <ligand>
        <name>substrate</name>
    </ligand>
</feature>
<comment type="caution">
    <text evidence="13">The sequence shown here is derived from an EMBL/GenBank/DDBJ whole genome shotgun (WGS) entry which is preliminary data.</text>
</comment>
<sequence length="490" mass="54804">MYFIGVDVGTTSVKILAIDELGKIIKTVTKEYPIYFPQPMWSEQNPEDWWQQTLKGLDELFRGINKAEVKGIGLSGQMHGLVILGEEDEVIRPAILWNDQRTEKECYYLNNIVGKAKISDWTGNIALTGFTAPKILWVRENEPDNFNRIKKIMLPKDYLAYKISGECATDMSDASGTLYLDVKNRKWSNEMLSVLGISIEQLPRLYESFEVIGNIKEDLAERLELPKDVKIVIGGGDQAVAAVGGGIVGENACSVSLGTSGVVFANSEDFVVDNNNRLHSFCNANGKYHVMGVTLAAAASLKWWVENVNESDFDSLLDEAKNVKIDNNIFFLPYLIGERTPHNDPNARGTFIGMNMTTKRKDMTRAILEGVAFSLRDTFEIMRDMGMNIAEITINGGGARSDLWCQIMADVLNVKVNKVNSDDGPAYGAAILATVGYGLFKSVDEACNTFIKITDTIHPREDSVLFYYEKYNKFRKIYPNVKDLFKELAI</sequence>
<feature type="domain" description="Carbohydrate kinase FGGY N-terminal" evidence="11">
    <location>
        <begin position="2"/>
        <end position="244"/>
    </location>
</feature>
<dbReference type="CDD" id="cd07808">
    <property type="entry name" value="ASKHA_NBD_FGGY_EcXK-like"/>
    <property type="match status" value="1"/>
</dbReference>
<comment type="catalytic activity">
    <reaction evidence="8 10">
        <text>D-xylulose + ATP = D-xylulose 5-phosphate + ADP + H(+)</text>
        <dbReference type="Rhea" id="RHEA:10964"/>
        <dbReference type="ChEBI" id="CHEBI:15378"/>
        <dbReference type="ChEBI" id="CHEBI:17140"/>
        <dbReference type="ChEBI" id="CHEBI:30616"/>
        <dbReference type="ChEBI" id="CHEBI:57737"/>
        <dbReference type="ChEBI" id="CHEBI:456216"/>
        <dbReference type="EC" id="2.7.1.17"/>
    </reaction>
</comment>
<comment type="function">
    <text evidence="8">Catalyzes the phosphorylation of D-xylulose to D-xylulose 5-phosphate.</text>
</comment>
<dbReference type="InterPro" id="IPR018484">
    <property type="entry name" value="FGGY_N"/>
</dbReference>
<evidence type="ECO:0000256" key="4">
    <source>
        <dbReference type="ARBA" id="ARBA00022741"/>
    </source>
</evidence>
<keyword evidence="3 8" id="KW-0808">Transferase</keyword>
<keyword evidence="5 8" id="KW-0418">Kinase</keyword>
<dbReference type="GO" id="GO:0004856">
    <property type="term" value="F:D-xylulokinase activity"/>
    <property type="evidence" value="ECO:0007669"/>
    <property type="project" value="UniProtKB-EC"/>
</dbReference>
<dbReference type="EMBL" id="JANGAC010000005">
    <property type="protein sequence ID" value="MCQ4923061.1"/>
    <property type="molecule type" value="Genomic_DNA"/>
</dbReference>
<dbReference type="PROSITE" id="PS00445">
    <property type="entry name" value="FGGY_KINASES_2"/>
    <property type="match status" value="1"/>
</dbReference>
<evidence type="ECO:0000256" key="2">
    <source>
        <dbReference type="ARBA" id="ARBA00022629"/>
    </source>
</evidence>
<keyword evidence="6 8" id="KW-0067">ATP-binding</keyword>
<name>A0ABT1S9B0_9FIRM</name>
<organism evidence="13 14">
    <name type="scientific">Tissierella carlieri</name>
    <dbReference type="NCBI Taxonomy" id="689904"/>
    <lineage>
        <taxon>Bacteria</taxon>
        <taxon>Bacillati</taxon>
        <taxon>Bacillota</taxon>
        <taxon>Tissierellia</taxon>
        <taxon>Tissierellales</taxon>
        <taxon>Tissierellaceae</taxon>
        <taxon>Tissierella</taxon>
    </lineage>
</organism>
<keyword evidence="7 8" id="KW-0119">Carbohydrate metabolism</keyword>
<evidence type="ECO:0000256" key="9">
    <source>
        <dbReference type="RuleBase" id="RU003733"/>
    </source>
</evidence>
<keyword evidence="14" id="KW-1185">Reference proteome</keyword>
<evidence type="ECO:0000256" key="10">
    <source>
        <dbReference type="RuleBase" id="RU364073"/>
    </source>
</evidence>
<dbReference type="InterPro" id="IPR050406">
    <property type="entry name" value="FGGY_Carb_Kinase"/>
</dbReference>
<gene>
    <name evidence="8 10 13" type="primary">xylB</name>
    <name evidence="13" type="ORF">NE686_08205</name>
</gene>
<evidence type="ECO:0000313" key="13">
    <source>
        <dbReference type="EMBL" id="MCQ4923061.1"/>
    </source>
</evidence>
<feature type="domain" description="Carbohydrate kinase FGGY C-terminal" evidence="12">
    <location>
        <begin position="254"/>
        <end position="436"/>
    </location>
</feature>
<dbReference type="EC" id="2.7.1.17" evidence="8 10"/>
<dbReference type="Pfam" id="PF00370">
    <property type="entry name" value="FGGY_N"/>
    <property type="match status" value="1"/>
</dbReference>
<dbReference type="PANTHER" id="PTHR43095">
    <property type="entry name" value="SUGAR KINASE"/>
    <property type="match status" value="1"/>
</dbReference>
<evidence type="ECO:0000259" key="11">
    <source>
        <dbReference type="Pfam" id="PF00370"/>
    </source>
</evidence>
<dbReference type="PANTHER" id="PTHR43095:SF5">
    <property type="entry name" value="XYLULOSE KINASE"/>
    <property type="match status" value="1"/>
</dbReference>
<dbReference type="Proteomes" id="UP001524478">
    <property type="component" value="Unassembled WGS sequence"/>
</dbReference>
<dbReference type="InterPro" id="IPR018483">
    <property type="entry name" value="Carb_kinase_FGGY_CS"/>
</dbReference>
<dbReference type="RefSeq" id="WP_256311117.1">
    <property type="nucleotide sequence ID" value="NZ_JANGAC010000005.1"/>
</dbReference>
<dbReference type="Gene3D" id="3.30.420.40">
    <property type="match status" value="2"/>
</dbReference>
<evidence type="ECO:0000256" key="1">
    <source>
        <dbReference type="ARBA" id="ARBA00009156"/>
    </source>
</evidence>
<comment type="similarity">
    <text evidence="1 8 9">Belongs to the FGGY kinase family.</text>
</comment>
<dbReference type="NCBIfam" id="TIGR01312">
    <property type="entry name" value="XylB"/>
    <property type="match status" value="1"/>
</dbReference>
<reference evidence="13 14" key="1">
    <citation type="submission" date="2022-06" db="EMBL/GenBank/DDBJ databases">
        <title>Isolation of gut microbiota from human fecal samples.</title>
        <authorList>
            <person name="Pamer E.G."/>
            <person name="Barat B."/>
            <person name="Waligurski E."/>
            <person name="Medina S."/>
            <person name="Paddock L."/>
            <person name="Mostad J."/>
        </authorList>
    </citation>
    <scope>NUCLEOTIDE SEQUENCE [LARGE SCALE GENOMIC DNA]</scope>
    <source>
        <strain evidence="13 14">DFI.7.95</strain>
    </source>
</reference>
<feature type="site" description="Important for activity" evidence="8">
    <location>
        <position position="7"/>
    </location>
</feature>
<evidence type="ECO:0000313" key="14">
    <source>
        <dbReference type="Proteomes" id="UP001524478"/>
    </source>
</evidence>
<dbReference type="InterPro" id="IPR000577">
    <property type="entry name" value="Carb_kinase_FGGY"/>
</dbReference>
<dbReference type="HAMAP" id="MF_02220">
    <property type="entry name" value="XylB"/>
    <property type="match status" value="1"/>
</dbReference>
<evidence type="ECO:0000256" key="7">
    <source>
        <dbReference type="ARBA" id="ARBA00023277"/>
    </source>
</evidence>
<dbReference type="InterPro" id="IPR006000">
    <property type="entry name" value="Xylulokinase"/>
</dbReference>
<dbReference type="InterPro" id="IPR043129">
    <property type="entry name" value="ATPase_NBD"/>
</dbReference>
<feature type="active site" description="Proton acceptor" evidence="8">
    <location>
        <position position="237"/>
    </location>
</feature>
<keyword evidence="2 8" id="KW-0859">Xylose metabolism</keyword>
<evidence type="ECO:0000256" key="3">
    <source>
        <dbReference type="ARBA" id="ARBA00022679"/>
    </source>
</evidence>
<dbReference type="PIRSF" id="PIRSF000538">
    <property type="entry name" value="GlpK"/>
    <property type="match status" value="1"/>
</dbReference>
<dbReference type="InterPro" id="IPR018485">
    <property type="entry name" value="FGGY_C"/>
</dbReference>
<keyword evidence="4 8" id="KW-0547">Nucleotide-binding</keyword>
<protein>
    <recommendedName>
        <fullName evidence="8 10">Xylulose kinase</fullName>
        <shortName evidence="8 10">Xylulokinase</shortName>
        <ecNumber evidence="8 10">2.7.1.17</ecNumber>
    </recommendedName>
</protein>
<dbReference type="PROSITE" id="PS00933">
    <property type="entry name" value="FGGY_KINASES_1"/>
    <property type="match status" value="1"/>
</dbReference>
<dbReference type="Pfam" id="PF02782">
    <property type="entry name" value="FGGY_C"/>
    <property type="match status" value="1"/>
</dbReference>
<evidence type="ECO:0000256" key="5">
    <source>
        <dbReference type="ARBA" id="ARBA00022777"/>
    </source>
</evidence>
<evidence type="ECO:0000256" key="6">
    <source>
        <dbReference type="ARBA" id="ARBA00022840"/>
    </source>
</evidence>
<proteinExistence type="inferred from homology"/>
<evidence type="ECO:0000259" key="12">
    <source>
        <dbReference type="Pfam" id="PF02782"/>
    </source>
</evidence>
<evidence type="ECO:0000256" key="8">
    <source>
        <dbReference type="HAMAP-Rule" id="MF_02220"/>
    </source>
</evidence>
<accession>A0ABT1S9B0</accession>